<comment type="caution">
    <text evidence="7">The sequence shown here is derived from an EMBL/GenBank/DDBJ whole genome shotgun (WGS) entry which is preliminary data.</text>
</comment>
<keyword evidence="2" id="KW-1003">Cell membrane</keyword>
<dbReference type="PANTHER" id="PTHR33529:SF2">
    <property type="entry name" value="LIPOPOLYSACCHARIDE EXPORT SYSTEM PERMEASE PROTEIN LPTG"/>
    <property type="match status" value="1"/>
</dbReference>
<feature type="transmembrane region" description="Helical" evidence="6">
    <location>
        <begin position="108"/>
        <end position="126"/>
    </location>
</feature>
<dbReference type="GO" id="GO:0043190">
    <property type="term" value="C:ATP-binding cassette (ABC) transporter complex"/>
    <property type="evidence" value="ECO:0007669"/>
    <property type="project" value="InterPro"/>
</dbReference>
<proteinExistence type="predicted"/>
<name>A0A0A1W6C6_9SPHN</name>
<evidence type="ECO:0000313" key="7">
    <source>
        <dbReference type="EMBL" id="GAM00691.1"/>
    </source>
</evidence>
<dbReference type="EMBL" id="BBPI01000035">
    <property type="protein sequence ID" value="GAM00691.1"/>
    <property type="molecule type" value="Genomic_DNA"/>
</dbReference>
<dbReference type="eggNOG" id="COG0795">
    <property type="taxonomic scope" value="Bacteria"/>
</dbReference>
<dbReference type="RefSeq" id="WP_042486024.1">
    <property type="nucleotide sequence ID" value="NZ_BBPI01000035.1"/>
</dbReference>
<evidence type="ECO:0000256" key="4">
    <source>
        <dbReference type="ARBA" id="ARBA00022989"/>
    </source>
</evidence>
<evidence type="ECO:0000256" key="3">
    <source>
        <dbReference type="ARBA" id="ARBA00022692"/>
    </source>
</evidence>
<dbReference type="Pfam" id="PF03739">
    <property type="entry name" value="LptF_LptG"/>
    <property type="match status" value="1"/>
</dbReference>
<dbReference type="GO" id="GO:0055085">
    <property type="term" value="P:transmembrane transport"/>
    <property type="evidence" value="ECO:0007669"/>
    <property type="project" value="InterPro"/>
</dbReference>
<keyword evidence="5 6" id="KW-0472">Membrane</keyword>
<dbReference type="AlphaFoldDB" id="A0A0A1W6C6"/>
<evidence type="ECO:0000256" key="2">
    <source>
        <dbReference type="ARBA" id="ARBA00022475"/>
    </source>
</evidence>
<comment type="subcellular location">
    <subcellularLocation>
        <location evidence="1">Cell membrane</location>
        <topology evidence="1">Multi-pass membrane protein</topology>
    </subcellularLocation>
</comment>
<dbReference type="Proteomes" id="UP000032305">
    <property type="component" value="Unassembled WGS sequence"/>
</dbReference>
<dbReference type="GO" id="GO:0015920">
    <property type="term" value="P:lipopolysaccharide transport"/>
    <property type="evidence" value="ECO:0007669"/>
    <property type="project" value="TreeGrafter"/>
</dbReference>
<dbReference type="OrthoDB" id="9798468at2"/>
<dbReference type="InterPro" id="IPR030923">
    <property type="entry name" value="LptG"/>
</dbReference>
<keyword evidence="4 6" id="KW-1133">Transmembrane helix</keyword>
<evidence type="ECO:0000256" key="1">
    <source>
        <dbReference type="ARBA" id="ARBA00004651"/>
    </source>
</evidence>
<dbReference type="NCBIfam" id="TIGR04408">
    <property type="entry name" value="LptG_lptG"/>
    <property type="match status" value="1"/>
</dbReference>
<accession>A0A0A1W6C6</accession>
<evidence type="ECO:0000256" key="6">
    <source>
        <dbReference type="SAM" id="Phobius"/>
    </source>
</evidence>
<dbReference type="PANTHER" id="PTHR33529">
    <property type="entry name" value="SLR0882 PROTEIN-RELATED"/>
    <property type="match status" value="1"/>
</dbReference>
<reference evidence="7 8" key="1">
    <citation type="submission" date="2014-11" db="EMBL/GenBank/DDBJ databases">
        <title>Whole genome shotgun sequence of Sphingomonas parapaucimobilis NBRC 15100.</title>
        <authorList>
            <person name="Katano-Makiyama Y."/>
            <person name="Hosoyama A."/>
            <person name="Hashimoto M."/>
            <person name="Hosoyama Y."/>
            <person name="Noguchi M."/>
            <person name="Numata M."/>
            <person name="Tsuchikane K."/>
            <person name="Hirakata S."/>
            <person name="Uohara A."/>
            <person name="Shimodaira J."/>
            <person name="Ohji S."/>
            <person name="Ichikawa N."/>
            <person name="Kimura A."/>
            <person name="Yamazoe A."/>
            <person name="Fujita N."/>
        </authorList>
    </citation>
    <scope>NUCLEOTIDE SEQUENCE [LARGE SCALE GENOMIC DNA]</scope>
    <source>
        <strain evidence="7 8">NBRC 15100</strain>
    </source>
</reference>
<feature type="transmembrane region" description="Helical" evidence="6">
    <location>
        <begin position="309"/>
        <end position="326"/>
    </location>
</feature>
<dbReference type="InterPro" id="IPR005495">
    <property type="entry name" value="LptG/LptF_permease"/>
</dbReference>
<feature type="transmembrane region" description="Helical" evidence="6">
    <location>
        <begin position="65"/>
        <end position="87"/>
    </location>
</feature>
<protein>
    <submittedName>
        <fullName evidence="7">Putative permease</fullName>
    </submittedName>
</protein>
<organism evidence="7 8">
    <name type="scientific">Sphingomonas parapaucimobilis NBRC 15100</name>
    <dbReference type="NCBI Taxonomy" id="1219049"/>
    <lineage>
        <taxon>Bacteria</taxon>
        <taxon>Pseudomonadati</taxon>
        <taxon>Pseudomonadota</taxon>
        <taxon>Alphaproteobacteria</taxon>
        <taxon>Sphingomonadales</taxon>
        <taxon>Sphingomonadaceae</taxon>
        <taxon>Sphingomonas</taxon>
    </lineage>
</organism>
<sequence length="365" mass="38828">MSLSNIFPSKTIAIYMAKMFLVRTFAILFAVALVLQTLDVLSESGAVLAAPGNGQAQVWRYVSLRLPQIVSFLLPFSVLLGTILTFFTMNQNSEVIALKAAGMSAHQVLAPLLIASAGVAAFSFAFNDRIVPRASATLSAWQKVQYGPLPIDSGDRANVWVRDGDDLISVDLIQGRGPKTQLGGVTLYDRAGGSLQAIVRAPRGIRSGDGWQIGPATRFEVKSGKLTNYPSLIVGHGVTPEQLTLASVSADNLSFGALSSAITDLQEAGRPTKSLEGSLWHKLSAPMSAMLMPLLGAVAAFGIARSGKLFVRAVIGMALGFAYFVADNFSMAMGDLGAYPPFLAAWAPILLFFLIGEAVLFRTEE</sequence>
<evidence type="ECO:0000313" key="8">
    <source>
        <dbReference type="Proteomes" id="UP000032305"/>
    </source>
</evidence>
<gene>
    <name evidence="7" type="ORF">SP5_035_00900</name>
</gene>
<evidence type="ECO:0000256" key="5">
    <source>
        <dbReference type="ARBA" id="ARBA00023136"/>
    </source>
</evidence>
<keyword evidence="8" id="KW-1185">Reference proteome</keyword>
<feature type="transmembrane region" description="Helical" evidence="6">
    <location>
        <begin position="338"/>
        <end position="361"/>
    </location>
</feature>
<keyword evidence="3 6" id="KW-0812">Transmembrane</keyword>